<dbReference type="SUPFAM" id="SSF51197">
    <property type="entry name" value="Clavaminate synthase-like"/>
    <property type="match status" value="1"/>
</dbReference>
<sequence>MILREDLPDGLVNYGGTPVFTEKTVPAKLTRAHDTKPGVWGKLVVIDGALDYVIPGPPEERMRIEGGDFAIIEPEIEHYVTPRGAVSFRVDFYRAAR</sequence>
<protein>
    <submittedName>
        <fullName evidence="2">Tellurite resistance protein</fullName>
    </submittedName>
</protein>
<dbReference type="OrthoDB" id="7282222at2"/>
<evidence type="ECO:0000259" key="1">
    <source>
        <dbReference type="Pfam" id="PF09313"/>
    </source>
</evidence>
<dbReference type="Proteomes" id="UP000239504">
    <property type="component" value="Unassembled WGS sequence"/>
</dbReference>
<name>A0A2S7K391_9PROT</name>
<dbReference type="Gene3D" id="2.60.120.10">
    <property type="entry name" value="Jelly Rolls"/>
    <property type="match status" value="1"/>
</dbReference>
<comment type="caution">
    <text evidence="2">The sequence shown here is derived from an EMBL/GenBank/DDBJ whole genome shotgun (WGS) entry which is preliminary data.</text>
</comment>
<dbReference type="AlphaFoldDB" id="A0A2S7K391"/>
<reference evidence="2 3" key="1">
    <citation type="submission" date="2017-12" db="EMBL/GenBank/DDBJ databases">
        <authorList>
            <person name="Hurst M.R.H."/>
        </authorList>
    </citation>
    <scope>NUCLEOTIDE SEQUENCE [LARGE SCALE GENOMIC DNA]</scope>
    <source>
        <strain evidence="2 3">SY-3-19</strain>
    </source>
</reference>
<feature type="domain" description="TehB/YeaR-like" evidence="1">
    <location>
        <begin position="17"/>
        <end position="90"/>
    </location>
</feature>
<dbReference type="InterPro" id="IPR015392">
    <property type="entry name" value="TehB/YeaR-like_dom"/>
</dbReference>
<evidence type="ECO:0000313" key="2">
    <source>
        <dbReference type="EMBL" id="PQA86972.1"/>
    </source>
</evidence>
<organism evidence="2 3">
    <name type="scientific">Hyphococcus luteus</name>
    <dbReference type="NCBI Taxonomy" id="2058213"/>
    <lineage>
        <taxon>Bacteria</taxon>
        <taxon>Pseudomonadati</taxon>
        <taxon>Pseudomonadota</taxon>
        <taxon>Alphaproteobacteria</taxon>
        <taxon>Parvularculales</taxon>
        <taxon>Parvularculaceae</taxon>
        <taxon>Hyphococcus</taxon>
    </lineage>
</organism>
<keyword evidence="3" id="KW-1185">Reference proteome</keyword>
<evidence type="ECO:0000313" key="3">
    <source>
        <dbReference type="Proteomes" id="UP000239504"/>
    </source>
</evidence>
<gene>
    <name evidence="2" type="ORF">CW354_15205</name>
</gene>
<accession>A0A2S7K391</accession>
<dbReference type="Pfam" id="PF09313">
    <property type="entry name" value="TehB-like"/>
    <property type="match status" value="1"/>
</dbReference>
<dbReference type="EMBL" id="PJCH01000011">
    <property type="protein sequence ID" value="PQA86972.1"/>
    <property type="molecule type" value="Genomic_DNA"/>
</dbReference>
<dbReference type="InterPro" id="IPR014710">
    <property type="entry name" value="RmlC-like_jellyroll"/>
</dbReference>
<proteinExistence type="predicted"/>